<dbReference type="Proteomes" id="UP000031036">
    <property type="component" value="Unassembled WGS sequence"/>
</dbReference>
<organism evidence="2 3">
    <name type="scientific">Toxocara canis</name>
    <name type="common">Canine roundworm</name>
    <dbReference type="NCBI Taxonomy" id="6265"/>
    <lineage>
        <taxon>Eukaryota</taxon>
        <taxon>Metazoa</taxon>
        <taxon>Ecdysozoa</taxon>
        <taxon>Nematoda</taxon>
        <taxon>Chromadorea</taxon>
        <taxon>Rhabditida</taxon>
        <taxon>Spirurina</taxon>
        <taxon>Ascaridomorpha</taxon>
        <taxon>Ascaridoidea</taxon>
        <taxon>Toxocaridae</taxon>
        <taxon>Toxocara</taxon>
    </lineage>
</organism>
<accession>A0A0B2V5I8</accession>
<sequence length="79" mass="8625">MASLGIILIELKDTSIEMDPGGDEQKKRDDDKAEHSQDEKGSQDEDSSDEGVRNRKGGASGDKKDIHKTSPKAEGKKKK</sequence>
<proteinExistence type="predicted"/>
<name>A0A0B2V5I8_TOXCA</name>
<feature type="region of interest" description="Disordered" evidence="1">
    <location>
        <begin position="1"/>
        <end position="79"/>
    </location>
</feature>
<evidence type="ECO:0000256" key="1">
    <source>
        <dbReference type="SAM" id="MobiDB-lite"/>
    </source>
</evidence>
<keyword evidence="3" id="KW-1185">Reference proteome</keyword>
<dbReference type="AlphaFoldDB" id="A0A0B2V5I8"/>
<dbReference type="EMBL" id="JPKZ01002429">
    <property type="protein sequence ID" value="KHN76813.1"/>
    <property type="molecule type" value="Genomic_DNA"/>
</dbReference>
<feature type="compositionally biased region" description="Basic and acidic residues" evidence="1">
    <location>
        <begin position="61"/>
        <end position="79"/>
    </location>
</feature>
<gene>
    <name evidence="2" type="ORF">Tcan_11225</name>
</gene>
<reference evidence="2 3" key="1">
    <citation type="submission" date="2014-11" db="EMBL/GenBank/DDBJ databases">
        <title>Genetic blueprint of the zoonotic pathogen Toxocara canis.</title>
        <authorList>
            <person name="Zhu X.-Q."/>
            <person name="Korhonen P.K."/>
            <person name="Cai H."/>
            <person name="Young N.D."/>
            <person name="Nejsum P."/>
            <person name="von Samson-Himmelstjerna G."/>
            <person name="Boag P.R."/>
            <person name="Tan P."/>
            <person name="Li Q."/>
            <person name="Min J."/>
            <person name="Yang Y."/>
            <person name="Wang X."/>
            <person name="Fang X."/>
            <person name="Hall R.S."/>
            <person name="Hofmann A."/>
            <person name="Sternberg P.W."/>
            <person name="Jex A.R."/>
            <person name="Gasser R.B."/>
        </authorList>
    </citation>
    <scope>NUCLEOTIDE SEQUENCE [LARGE SCALE GENOMIC DNA]</scope>
    <source>
        <strain evidence="2">PN_DK_2014</strain>
    </source>
</reference>
<feature type="compositionally biased region" description="Basic and acidic residues" evidence="1">
    <location>
        <begin position="23"/>
        <end position="43"/>
    </location>
</feature>
<evidence type="ECO:0000313" key="3">
    <source>
        <dbReference type="Proteomes" id="UP000031036"/>
    </source>
</evidence>
<protein>
    <submittedName>
        <fullName evidence="2">Uncharacterized protein</fullName>
    </submittedName>
</protein>
<evidence type="ECO:0000313" key="2">
    <source>
        <dbReference type="EMBL" id="KHN76813.1"/>
    </source>
</evidence>
<comment type="caution">
    <text evidence="2">The sequence shown here is derived from an EMBL/GenBank/DDBJ whole genome shotgun (WGS) entry which is preliminary data.</text>
</comment>